<reference evidence="1 2" key="1">
    <citation type="submission" date="2014-04" db="EMBL/GenBank/DDBJ databases">
        <authorList>
            <consortium name="DOE Joint Genome Institute"/>
            <person name="Kuo A."/>
            <person name="Kohler A."/>
            <person name="Costa M.D."/>
            <person name="Nagy L.G."/>
            <person name="Floudas D."/>
            <person name="Copeland A."/>
            <person name="Barry K.W."/>
            <person name="Cichocki N."/>
            <person name="Veneault-Fourrey C."/>
            <person name="LaButti K."/>
            <person name="Lindquist E.A."/>
            <person name="Lipzen A."/>
            <person name="Lundell T."/>
            <person name="Morin E."/>
            <person name="Murat C."/>
            <person name="Sun H."/>
            <person name="Tunlid A."/>
            <person name="Henrissat B."/>
            <person name="Grigoriev I.V."/>
            <person name="Hibbett D.S."/>
            <person name="Martin F."/>
            <person name="Nordberg H.P."/>
            <person name="Cantor M.N."/>
            <person name="Hua S.X."/>
        </authorList>
    </citation>
    <scope>NUCLEOTIDE SEQUENCE [LARGE SCALE GENOMIC DNA]</scope>
    <source>
        <strain evidence="1 2">441</strain>
    </source>
</reference>
<evidence type="ECO:0000313" key="2">
    <source>
        <dbReference type="Proteomes" id="UP000054018"/>
    </source>
</evidence>
<dbReference type="HOGENOM" id="CLU_2923538_0_0_1"/>
<dbReference type="Proteomes" id="UP000054018">
    <property type="component" value="Unassembled WGS sequence"/>
</dbReference>
<accession>A0A0C9YPM1</accession>
<organism evidence="1 2">
    <name type="scientific">Pisolithus microcarpus 441</name>
    <dbReference type="NCBI Taxonomy" id="765257"/>
    <lineage>
        <taxon>Eukaryota</taxon>
        <taxon>Fungi</taxon>
        <taxon>Dikarya</taxon>
        <taxon>Basidiomycota</taxon>
        <taxon>Agaricomycotina</taxon>
        <taxon>Agaricomycetes</taxon>
        <taxon>Agaricomycetidae</taxon>
        <taxon>Boletales</taxon>
        <taxon>Sclerodermatineae</taxon>
        <taxon>Pisolithaceae</taxon>
        <taxon>Pisolithus</taxon>
    </lineage>
</organism>
<reference evidence="2" key="2">
    <citation type="submission" date="2015-01" db="EMBL/GenBank/DDBJ databases">
        <title>Evolutionary Origins and Diversification of the Mycorrhizal Mutualists.</title>
        <authorList>
            <consortium name="DOE Joint Genome Institute"/>
            <consortium name="Mycorrhizal Genomics Consortium"/>
            <person name="Kohler A."/>
            <person name="Kuo A."/>
            <person name="Nagy L.G."/>
            <person name="Floudas D."/>
            <person name="Copeland A."/>
            <person name="Barry K.W."/>
            <person name="Cichocki N."/>
            <person name="Veneault-Fourrey C."/>
            <person name="LaButti K."/>
            <person name="Lindquist E.A."/>
            <person name="Lipzen A."/>
            <person name="Lundell T."/>
            <person name="Morin E."/>
            <person name="Murat C."/>
            <person name="Riley R."/>
            <person name="Ohm R."/>
            <person name="Sun H."/>
            <person name="Tunlid A."/>
            <person name="Henrissat B."/>
            <person name="Grigoriev I.V."/>
            <person name="Hibbett D.S."/>
            <person name="Martin F."/>
        </authorList>
    </citation>
    <scope>NUCLEOTIDE SEQUENCE [LARGE SCALE GENOMIC DNA]</scope>
    <source>
        <strain evidence="2">441</strain>
    </source>
</reference>
<dbReference type="AlphaFoldDB" id="A0A0C9YPM1"/>
<protein>
    <submittedName>
        <fullName evidence="1">Uncharacterized protein</fullName>
    </submittedName>
</protein>
<sequence length="61" mass="6468">MQKRLSISSHFPLGASIWFGKDHLAPGPVALTCPVFTFSFSARHSCAYQAGSVSALCTLAP</sequence>
<name>A0A0C9YPM1_9AGAM</name>
<gene>
    <name evidence="1" type="ORF">PISMIDRAFT_686973</name>
</gene>
<evidence type="ECO:0000313" key="1">
    <source>
        <dbReference type="EMBL" id="KIK15774.1"/>
    </source>
</evidence>
<dbReference type="EMBL" id="KN833878">
    <property type="protein sequence ID" value="KIK15774.1"/>
    <property type="molecule type" value="Genomic_DNA"/>
</dbReference>
<keyword evidence="2" id="KW-1185">Reference proteome</keyword>
<proteinExistence type="predicted"/>